<dbReference type="Proteomes" id="UP001243009">
    <property type="component" value="Unassembled WGS sequence"/>
</dbReference>
<comment type="caution">
    <text evidence="1">The sequence shown here is derived from an EMBL/GenBank/DDBJ whole genome shotgun (WGS) entry which is preliminary data.</text>
</comment>
<dbReference type="Pfam" id="PF10013">
    <property type="entry name" value="DUF2256"/>
    <property type="match status" value="1"/>
</dbReference>
<dbReference type="RefSeq" id="WP_305104242.1">
    <property type="nucleotide sequence ID" value="NZ_JAUTWS010000011.1"/>
</dbReference>
<gene>
    <name evidence="1" type="ORF">Q7A36_13585</name>
</gene>
<evidence type="ECO:0000313" key="2">
    <source>
        <dbReference type="Proteomes" id="UP001243009"/>
    </source>
</evidence>
<keyword evidence="2" id="KW-1185">Reference proteome</keyword>
<sequence>MPHRKPHLPEKTCAACGRPFAWRRKWARDWESVRYCSEACRDGRHPAARKGVDPQRRRP</sequence>
<dbReference type="InterPro" id="IPR017136">
    <property type="entry name" value="UCP037205"/>
</dbReference>
<dbReference type="EMBL" id="JAUTWS010000011">
    <property type="protein sequence ID" value="MDO9709378.1"/>
    <property type="molecule type" value="Genomic_DNA"/>
</dbReference>
<protein>
    <submittedName>
        <fullName evidence="1">DUF2256 domain-containing protein</fullName>
    </submittedName>
</protein>
<reference evidence="1 2" key="1">
    <citation type="submission" date="2023-08" db="EMBL/GenBank/DDBJ databases">
        <title>The draft genome sequence of Paracraurococcus sp. LOR1-02.</title>
        <authorList>
            <person name="Kingkaew E."/>
            <person name="Tanasupawat S."/>
        </authorList>
    </citation>
    <scope>NUCLEOTIDE SEQUENCE [LARGE SCALE GENOMIC DNA]</scope>
    <source>
        <strain evidence="1 2">LOR1-02</strain>
    </source>
</reference>
<accession>A0ABT9DZP2</accession>
<name>A0ABT9DZP2_9PROT</name>
<proteinExistence type="predicted"/>
<dbReference type="PANTHER" id="PTHR37463">
    <property type="entry name" value="GSL3115 PROTEIN"/>
    <property type="match status" value="1"/>
</dbReference>
<evidence type="ECO:0000313" key="1">
    <source>
        <dbReference type="EMBL" id="MDO9709378.1"/>
    </source>
</evidence>
<dbReference type="PANTHER" id="PTHR37463:SF1">
    <property type="entry name" value="DUF2256 DOMAIN-CONTAINING PROTEIN"/>
    <property type="match status" value="1"/>
</dbReference>
<organism evidence="1 2">
    <name type="scientific">Paracraurococcus lichenis</name>
    <dbReference type="NCBI Taxonomy" id="3064888"/>
    <lineage>
        <taxon>Bacteria</taxon>
        <taxon>Pseudomonadati</taxon>
        <taxon>Pseudomonadota</taxon>
        <taxon>Alphaproteobacteria</taxon>
        <taxon>Acetobacterales</taxon>
        <taxon>Roseomonadaceae</taxon>
        <taxon>Paracraurococcus</taxon>
    </lineage>
</organism>